<evidence type="ECO:0000313" key="15">
    <source>
        <dbReference type="Proteomes" id="UP000322234"/>
    </source>
</evidence>
<organism evidence="14 15">
    <name type="scientific">Bos mutus</name>
    <name type="common">wild yak</name>
    <dbReference type="NCBI Taxonomy" id="72004"/>
    <lineage>
        <taxon>Eukaryota</taxon>
        <taxon>Metazoa</taxon>
        <taxon>Chordata</taxon>
        <taxon>Craniata</taxon>
        <taxon>Vertebrata</taxon>
        <taxon>Euteleostomi</taxon>
        <taxon>Mammalia</taxon>
        <taxon>Eutheria</taxon>
        <taxon>Laurasiatheria</taxon>
        <taxon>Artiodactyla</taxon>
        <taxon>Ruminantia</taxon>
        <taxon>Pecora</taxon>
        <taxon>Bovidae</taxon>
        <taxon>Bovinae</taxon>
        <taxon>Bos</taxon>
    </lineage>
</organism>
<protein>
    <recommendedName>
        <fullName evidence="12">Phosphatase and actin regulator</fullName>
    </recommendedName>
</protein>
<accession>A0A6B0RND3</accession>
<keyword evidence="15" id="KW-1185">Reference proteome</keyword>
<dbReference type="GO" id="GO:0004864">
    <property type="term" value="F:protein phosphatase inhibitor activity"/>
    <property type="evidence" value="ECO:0007669"/>
    <property type="project" value="UniProtKB-UniRule"/>
</dbReference>
<dbReference type="Gene3D" id="6.10.140.2130">
    <property type="match status" value="1"/>
</dbReference>
<evidence type="ECO:0000256" key="2">
    <source>
        <dbReference type="ARBA" id="ARBA00004496"/>
    </source>
</evidence>
<gene>
    <name evidence="14" type="ORF">E5288_WYG019868</name>
</gene>
<evidence type="ECO:0000256" key="7">
    <source>
        <dbReference type="ARBA" id="ARBA00023203"/>
    </source>
</evidence>
<keyword evidence="7 12" id="KW-0009">Actin-binding</keyword>
<feature type="region of interest" description="Disordered" evidence="13">
    <location>
        <begin position="175"/>
        <end position="219"/>
    </location>
</feature>
<dbReference type="Gene3D" id="6.10.140.1750">
    <property type="match status" value="1"/>
</dbReference>
<evidence type="ECO:0000256" key="11">
    <source>
        <dbReference type="PROSITE-ProRule" id="PRU00401"/>
    </source>
</evidence>
<feature type="compositionally biased region" description="Basic and acidic residues" evidence="13">
    <location>
        <begin position="488"/>
        <end position="511"/>
    </location>
</feature>
<evidence type="ECO:0000256" key="3">
    <source>
        <dbReference type="ARBA" id="ARBA00009795"/>
    </source>
</evidence>
<dbReference type="GO" id="GO:0043149">
    <property type="term" value="P:stress fiber assembly"/>
    <property type="evidence" value="ECO:0007669"/>
    <property type="project" value="TreeGrafter"/>
</dbReference>
<feature type="repeat" description="RPEL" evidence="11">
    <location>
        <begin position="439"/>
        <end position="464"/>
    </location>
</feature>
<evidence type="ECO:0000256" key="8">
    <source>
        <dbReference type="ARBA" id="ARBA00023242"/>
    </source>
</evidence>
<dbReference type="EMBL" id="VBQZ03000073">
    <property type="protein sequence ID" value="MXQ91670.1"/>
    <property type="molecule type" value="Genomic_DNA"/>
</dbReference>
<feature type="repeat" description="RPEL" evidence="11">
    <location>
        <begin position="92"/>
        <end position="117"/>
    </location>
</feature>
<keyword evidence="8" id="KW-0539">Nucleus</keyword>
<name>A0A6B0RND3_9CETA</name>
<feature type="region of interest" description="Disordered" evidence="13">
    <location>
        <begin position="479"/>
        <end position="511"/>
    </location>
</feature>
<evidence type="ECO:0000256" key="5">
    <source>
        <dbReference type="ARBA" id="ARBA00022737"/>
    </source>
</evidence>
<evidence type="ECO:0000256" key="12">
    <source>
        <dbReference type="RuleBase" id="RU301113"/>
    </source>
</evidence>
<keyword evidence="5 12" id="KW-0677">Repeat</keyword>
<feature type="repeat" description="RPEL" evidence="11">
    <location>
        <begin position="515"/>
        <end position="540"/>
    </location>
</feature>
<dbReference type="Proteomes" id="UP000322234">
    <property type="component" value="Unassembled WGS sequence"/>
</dbReference>
<comment type="caution">
    <text evidence="14">The sequence shown here is derived from an EMBL/GenBank/DDBJ whole genome shotgun (WGS) entry which is preliminary data.</text>
</comment>
<dbReference type="GO" id="GO:0005634">
    <property type="term" value="C:nucleus"/>
    <property type="evidence" value="ECO:0007669"/>
    <property type="project" value="UniProtKB-SubCell"/>
</dbReference>
<evidence type="ECO:0000313" key="14">
    <source>
        <dbReference type="EMBL" id="MXQ91670.1"/>
    </source>
</evidence>
<keyword evidence="4" id="KW-0963">Cytoplasm</keyword>
<keyword evidence="6" id="KW-0770">Synapse</keyword>
<evidence type="ECO:0000256" key="1">
    <source>
        <dbReference type="ARBA" id="ARBA00004123"/>
    </source>
</evidence>
<evidence type="ECO:0000256" key="6">
    <source>
        <dbReference type="ARBA" id="ARBA00023018"/>
    </source>
</evidence>
<comment type="similarity">
    <text evidence="3 12">Belongs to the phosphatase and actin regulator family.</text>
</comment>
<dbReference type="Pfam" id="PF02755">
    <property type="entry name" value="RPEL"/>
    <property type="match status" value="4"/>
</dbReference>
<sequence length="670" mass="74591">MAASSEDDIDRRPIRRVRSKSDTPYLAEARISFNLGAAEEVERLAAMRSDSLVPGTHTPPIRRRSKFANLGRIFKPWKWRKKKSEKFKHTSAALERKISMRQSREELIKRGVLKEIYDKDGELSISNEDDSLENGQSLSSSQLSLPALSEMEPVPMPRDPCSYEVLQPADIMDGTVSEESPSASESGALLSQDPSAKPVLFLPPKKPAASPGDHEDTPMKQLSLLKQPPALPPKPTARIGNHLPDPGAPVKLPCLPVKLSPPLPPKKVMICMPVGGPELSLASYAAQKSGPQGGAQHHHTVLPSQIQHQLQYGSLGQHLPSTTGSLPLHPSGCRMIEEMNVLFSFFLNSSEQRVPCSTSYHSSGLHSGDSVTKAGPLGLPEIRQVPTVVIECDDNKENVPHEADYEDSSCLPEPRLAMTSLTHLCPPAGSLAMKVCRKDSLAIKLSNRPSKRELEEKNILPRQTDEERLELRQQIGTKLTRRLSQRPTAEELEQRNILKPRNEQEEQEEKREIKRRLTRKLSQRPTVEELRERKILIRFSDYVEVADAQDYDRRADKPWTRLTAADKAAIRKELNEFKSTEMEVHELSRHLTSSGKALLEVSGIMAGVWTSPHLYGKRNAKALADSGAEWSTERTAGQELLCHSVVFLTPEFSDLNKSELGGSYLGEQKD</sequence>
<dbReference type="PROSITE" id="PS51073">
    <property type="entry name" value="RPEL"/>
    <property type="match status" value="4"/>
</dbReference>
<keyword evidence="9" id="KW-0650">Protein phosphatase inhibitor</keyword>
<dbReference type="InterPro" id="IPR004018">
    <property type="entry name" value="RPEL_repeat"/>
</dbReference>
<comment type="subcellular location">
    <subcellularLocation>
        <location evidence="2">Cytoplasm</location>
    </subcellularLocation>
    <subcellularLocation>
        <location evidence="1">Nucleus</location>
    </subcellularLocation>
    <subcellularLocation>
        <location evidence="10">Synapse</location>
    </subcellularLocation>
</comment>
<evidence type="ECO:0000256" key="10">
    <source>
        <dbReference type="ARBA" id="ARBA00034103"/>
    </source>
</evidence>
<dbReference type="GO" id="GO:0003779">
    <property type="term" value="F:actin binding"/>
    <property type="evidence" value="ECO:0007669"/>
    <property type="project" value="UniProtKB-KW"/>
</dbReference>
<dbReference type="PANTHER" id="PTHR12751:SF6">
    <property type="entry name" value="PHOSPHATASE AND ACTIN REGULATOR 1"/>
    <property type="match status" value="1"/>
</dbReference>
<evidence type="ECO:0000256" key="13">
    <source>
        <dbReference type="SAM" id="MobiDB-lite"/>
    </source>
</evidence>
<evidence type="ECO:0000256" key="9">
    <source>
        <dbReference type="ARBA" id="ARBA00023272"/>
    </source>
</evidence>
<proteinExistence type="inferred from homology"/>
<feature type="compositionally biased region" description="Low complexity" evidence="13">
    <location>
        <begin position="177"/>
        <end position="191"/>
    </location>
</feature>
<dbReference type="GO" id="GO:0048870">
    <property type="term" value="P:cell motility"/>
    <property type="evidence" value="ECO:0007669"/>
    <property type="project" value="TreeGrafter"/>
</dbReference>
<dbReference type="GO" id="GO:0005737">
    <property type="term" value="C:cytoplasm"/>
    <property type="evidence" value="ECO:0007669"/>
    <property type="project" value="UniProtKB-SubCell"/>
</dbReference>
<evidence type="ECO:0000256" key="4">
    <source>
        <dbReference type="ARBA" id="ARBA00022490"/>
    </source>
</evidence>
<dbReference type="SMART" id="SM00707">
    <property type="entry name" value="RPEL"/>
    <property type="match status" value="4"/>
</dbReference>
<comment type="subunit">
    <text evidence="12">Binds PPP1CA and actin.</text>
</comment>
<dbReference type="GO" id="GO:0045202">
    <property type="term" value="C:synapse"/>
    <property type="evidence" value="ECO:0007669"/>
    <property type="project" value="UniProtKB-SubCell"/>
</dbReference>
<dbReference type="AlphaFoldDB" id="A0A6B0RND3"/>
<dbReference type="PANTHER" id="PTHR12751">
    <property type="entry name" value="PHOSPHATASE AND ACTIN REGULATOR PHACTR"/>
    <property type="match status" value="1"/>
</dbReference>
<feature type="repeat" description="RPEL" evidence="11">
    <location>
        <begin position="477"/>
        <end position="502"/>
    </location>
</feature>
<reference evidence="14" key="1">
    <citation type="submission" date="2019-10" db="EMBL/GenBank/DDBJ databases">
        <title>The sequence and de novo assembly of the wild yak genome.</title>
        <authorList>
            <person name="Liu Y."/>
        </authorList>
    </citation>
    <scope>NUCLEOTIDE SEQUENCE [LARGE SCALE GENOMIC DNA]</scope>
    <source>
        <strain evidence="14">WY2019</strain>
    </source>
</reference>